<evidence type="ECO:0000259" key="6">
    <source>
        <dbReference type="Pfam" id="PF09668"/>
    </source>
</evidence>
<dbReference type="PANTHER" id="PTHR12917:SF1">
    <property type="entry name" value="AT13091P"/>
    <property type="match status" value="1"/>
</dbReference>
<organism evidence="7 8">
    <name type="scientific">Stephanodiscus triporus</name>
    <dbReference type="NCBI Taxonomy" id="2934178"/>
    <lineage>
        <taxon>Eukaryota</taxon>
        <taxon>Sar</taxon>
        <taxon>Stramenopiles</taxon>
        <taxon>Ochrophyta</taxon>
        <taxon>Bacillariophyta</taxon>
        <taxon>Coscinodiscophyceae</taxon>
        <taxon>Thalassiosirophycidae</taxon>
        <taxon>Stephanodiscales</taxon>
        <taxon>Stephanodiscaceae</taxon>
        <taxon>Stephanodiscus</taxon>
    </lineage>
</organism>
<dbReference type="PANTHER" id="PTHR12917">
    <property type="entry name" value="ASPARTYL PROTEASE DDI-RELATED"/>
    <property type="match status" value="1"/>
</dbReference>
<evidence type="ECO:0000256" key="4">
    <source>
        <dbReference type="ARBA" id="ARBA00022801"/>
    </source>
</evidence>
<keyword evidence="2" id="KW-0645">Protease</keyword>
<evidence type="ECO:0000256" key="2">
    <source>
        <dbReference type="ARBA" id="ARBA00022670"/>
    </source>
</evidence>
<dbReference type="InterPro" id="IPR021109">
    <property type="entry name" value="Peptidase_aspartic_dom_sf"/>
</dbReference>
<name>A0ABD3MYT2_9STRA</name>
<gene>
    <name evidence="7" type="ORF">ACHAW5_004830</name>
</gene>
<dbReference type="SUPFAM" id="SSF50630">
    <property type="entry name" value="Acid proteases"/>
    <property type="match status" value="1"/>
</dbReference>
<dbReference type="Gene3D" id="2.40.70.10">
    <property type="entry name" value="Acid Proteases"/>
    <property type="match status" value="1"/>
</dbReference>
<evidence type="ECO:0000256" key="1">
    <source>
        <dbReference type="ARBA" id="ARBA00009136"/>
    </source>
</evidence>
<evidence type="ECO:0000313" key="7">
    <source>
        <dbReference type="EMBL" id="KAL3767437.1"/>
    </source>
</evidence>
<keyword evidence="4" id="KW-0378">Hydrolase</keyword>
<dbReference type="InterPro" id="IPR019103">
    <property type="entry name" value="Peptidase_aspartic_DDI1-type"/>
</dbReference>
<evidence type="ECO:0000313" key="8">
    <source>
        <dbReference type="Proteomes" id="UP001530315"/>
    </source>
</evidence>
<feature type="domain" description="Aspartic peptidase DDI1-type" evidence="6">
    <location>
        <begin position="30"/>
        <end position="83"/>
    </location>
</feature>
<dbReference type="GO" id="GO:0004190">
    <property type="term" value="F:aspartic-type endopeptidase activity"/>
    <property type="evidence" value="ECO:0007669"/>
    <property type="project" value="UniProtKB-KW"/>
</dbReference>
<dbReference type="Pfam" id="PF09668">
    <property type="entry name" value="Asp_protease"/>
    <property type="match status" value="1"/>
</dbReference>
<proteinExistence type="inferred from homology"/>
<evidence type="ECO:0000256" key="5">
    <source>
        <dbReference type="SAM" id="MobiDB-lite"/>
    </source>
</evidence>
<feature type="region of interest" description="Disordered" evidence="5">
    <location>
        <begin position="98"/>
        <end position="125"/>
    </location>
</feature>
<comment type="caution">
    <text evidence="7">The sequence shown here is derived from an EMBL/GenBank/DDBJ whole genome shotgun (WGS) entry which is preliminary data.</text>
</comment>
<comment type="similarity">
    <text evidence="1">Belongs to the DDI1 family.</text>
</comment>
<protein>
    <recommendedName>
        <fullName evidence="6">Aspartic peptidase DDI1-type domain-containing protein</fullName>
    </recommendedName>
</protein>
<dbReference type="Proteomes" id="UP001530315">
    <property type="component" value="Unassembled WGS sequence"/>
</dbReference>
<dbReference type="GO" id="GO:0006508">
    <property type="term" value="P:proteolysis"/>
    <property type="evidence" value="ECO:0007669"/>
    <property type="project" value="UniProtKB-KW"/>
</dbReference>
<keyword evidence="3" id="KW-0064">Aspartyl protease</keyword>
<dbReference type="EMBL" id="JALLAZ020001703">
    <property type="protein sequence ID" value="KAL3767437.1"/>
    <property type="molecule type" value="Genomic_DNA"/>
</dbReference>
<dbReference type="AlphaFoldDB" id="A0ABD3MYT2"/>
<reference evidence="7 8" key="1">
    <citation type="submission" date="2024-10" db="EMBL/GenBank/DDBJ databases">
        <title>Updated reference genomes for cyclostephanoid diatoms.</title>
        <authorList>
            <person name="Roberts W.R."/>
            <person name="Alverson A.J."/>
        </authorList>
    </citation>
    <scope>NUCLEOTIDE SEQUENCE [LARGE SCALE GENOMIC DNA]</scope>
    <source>
        <strain evidence="7 8">AJA276-08</strain>
    </source>
</reference>
<evidence type="ECO:0000256" key="3">
    <source>
        <dbReference type="ARBA" id="ARBA00022750"/>
    </source>
</evidence>
<accession>A0ABD3MYT2</accession>
<keyword evidence="8" id="KW-1185">Reference proteome</keyword>
<sequence length="125" mass="14154">MDADANMYFGEKIRLKNVTRQYEQMMEEYPESMGRVLMLYVRMTMNGKPLQVFMDSCAQSTIMSSTYADRLDLLHLVDMRGDGENPWQGACRGDGHRGVDIPVLGDDHGQREGVEGQEHGLPVRA</sequence>
<feature type="compositionally biased region" description="Basic and acidic residues" evidence="5">
    <location>
        <begin position="98"/>
        <end position="118"/>
    </location>
</feature>